<accession>A0A553EEE5</accession>
<keyword evidence="2" id="KW-1185">Reference proteome</keyword>
<evidence type="ECO:0000313" key="1">
    <source>
        <dbReference type="EMBL" id="TRX43173.1"/>
    </source>
</evidence>
<evidence type="ECO:0008006" key="3">
    <source>
        <dbReference type="Google" id="ProtNLM"/>
    </source>
</evidence>
<sequence length="79" mass="9510">MEKETSIKLFESKQVRSVWNDEEEKWYFSIVDVVLVLTNQVDYQRARKYWNKLKERLVAEGNETVTNCHQLKMEAGWNV</sequence>
<organism evidence="1 2">
    <name type="scientific">Flavobacterium restrictum</name>
    <dbReference type="NCBI Taxonomy" id="2594428"/>
    <lineage>
        <taxon>Bacteria</taxon>
        <taxon>Pseudomonadati</taxon>
        <taxon>Bacteroidota</taxon>
        <taxon>Flavobacteriia</taxon>
        <taxon>Flavobacteriales</taxon>
        <taxon>Flavobacteriaceae</taxon>
        <taxon>Flavobacterium</taxon>
    </lineage>
</organism>
<name>A0A553EEE5_9FLAO</name>
<dbReference type="Proteomes" id="UP000316371">
    <property type="component" value="Unassembled WGS sequence"/>
</dbReference>
<protein>
    <recommendedName>
        <fullName evidence="3">Bro-N domain-containing protein</fullName>
    </recommendedName>
</protein>
<dbReference type="AlphaFoldDB" id="A0A553EEE5"/>
<evidence type="ECO:0000313" key="2">
    <source>
        <dbReference type="Proteomes" id="UP000316371"/>
    </source>
</evidence>
<gene>
    <name evidence="1" type="ORF">FNW21_01470</name>
</gene>
<comment type="caution">
    <text evidence="1">The sequence shown here is derived from an EMBL/GenBank/DDBJ whole genome shotgun (WGS) entry which is preliminary data.</text>
</comment>
<proteinExistence type="predicted"/>
<dbReference type="OrthoDB" id="9814400at2"/>
<reference evidence="1 2" key="1">
    <citation type="submission" date="2019-07" db="EMBL/GenBank/DDBJ databases">
        <title>Novel species of Flavobacterium.</title>
        <authorList>
            <person name="Liu Q."/>
            <person name="Xin Y.-H."/>
        </authorList>
    </citation>
    <scope>NUCLEOTIDE SEQUENCE [LARGE SCALE GENOMIC DNA]</scope>
    <source>
        <strain evidence="1 2">LB1R34</strain>
    </source>
</reference>
<dbReference type="EMBL" id="VJZT01000001">
    <property type="protein sequence ID" value="TRX43173.1"/>
    <property type="molecule type" value="Genomic_DNA"/>
</dbReference>